<feature type="domain" description="Vps41 beta-propeller" evidence="3">
    <location>
        <begin position="10"/>
        <end position="123"/>
    </location>
</feature>
<dbReference type="SUPFAM" id="SSF100920">
    <property type="entry name" value="Heat shock protein 70kD (HSP70), peptide-binding domain"/>
    <property type="match status" value="1"/>
</dbReference>
<sequence>VLIPLIIPQVKESTAHNDIVNDLSFDLNDEYIGSCSDDGYVVMNSLFIDERGKFGYHQPMKVVSLDPYDTRKSSRRFVVRGLVGELLLNSKGWLGYCHQVLHSREGHIDALKWSSLLAWENDVEKQPGVSTQVYEGGRTRIKDNNLLGELEISGIPPTPRGVPHITVNFDIDANGILNVYAEDKTTGEKNNIAITNDRGRLIMEEIEKMVQDYEKYKFEV</sequence>
<evidence type="ECO:0000256" key="1">
    <source>
        <dbReference type="ARBA" id="ARBA00022741"/>
    </source>
</evidence>
<organism evidence="4 5">
    <name type="scientific">Taxus chinensis</name>
    <name type="common">Chinese yew</name>
    <name type="synonym">Taxus wallichiana var. chinensis</name>
    <dbReference type="NCBI Taxonomy" id="29808"/>
    <lineage>
        <taxon>Eukaryota</taxon>
        <taxon>Viridiplantae</taxon>
        <taxon>Streptophyta</taxon>
        <taxon>Embryophyta</taxon>
        <taxon>Tracheophyta</taxon>
        <taxon>Spermatophyta</taxon>
        <taxon>Pinopsida</taxon>
        <taxon>Pinidae</taxon>
        <taxon>Conifers II</taxon>
        <taxon>Cupressales</taxon>
        <taxon>Taxaceae</taxon>
        <taxon>Taxus</taxon>
    </lineage>
</organism>
<dbReference type="AlphaFoldDB" id="A0AA38FJF8"/>
<protein>
    <recommendedName>
        <fullName evidence="3">Vps41 beta-propeller domain-containing protein</fullName>
    </recommendedName>
</protein>
<dbReference type="PANTHER" id="PTHR19375">
    <property type="entry name" value="HEAT SHOCK PROTEIN 70KDA"/>
    <property type="match status" value="1"/>
</dbReference>
<proteinExistence type="predicted"/>
<dbReference type="InterPro" id="IPR013126">
    <property type="entry name" value="Hsp_70_fam"/>
</dbReference>
<dbReference type="Pfam" id="PF00012">
    <property type="entry name" value="HSP70"/>
    <property type="match status" value="1"/>
</dbReference>
<dbReference type="Pfam" id="PF23411">
    <property type="entry name" value="Beta-prop_Vps41"/>
    <property type="match status" value="1"/>
</dbReference>
<accession>A0AA38FJF8</accession>
<comment type="caution">
    <text evidence="4">The sequence shown here is derived from an EMBL/GenBank/DDBJ whole genome shotgun (WGS) entry which is preliminary data.</text>
</comment>
<feature type="non-terminal residue" evidence="4">
    <location>
        <position position="1"/>
    </location>
</feature>
<dbReference type="SMR" id="A0AA38FJF8"/>
<name>A0AA38FJF8_TAXCH</name>
<evidence type="ECO:0000259" key="3">
    <source>
        <dbReference type="Pfam" id="PF23411"/>
    </source>
</evidence>
<dbReference type="GO" id="GO:0140662">
    <property type="term" value="F:ATP-dependent protein folding chaperone"/>
    <property type="evidence" value="ECO:0007669"/>
    <property type="project" value="InterPro"/>
</dbReference>
<dbReference type="Proteomes" id="UP000824469">
    <property type="component" value="Unassembled WGS sequence"/>
</dbReference>
<keyword evidence="2" id="KW-0067">ATP-binding</keyword>
<gene>
    <name evidence="4" type="ORF">KI387_008811</name>
</gene>
<reference evidence="4 5" key="1">
    <citation type="journal article" date="2021" name="Nat. Plants">
        <title>The Taxus genome provides insights into paclitaxel biosynthesis.</title>
        <authorList>
            <person name="Xiong X."/>
            <person name="Gou J."/>
            <person name="Liao Q."/>
            <person name="Li Y."/>
            <person name="Zhou Q."/>
            <person name="Bi G."/>
            <person name="Li C."/>
            <person name="Du R."/>
            <person name="Wang X."/>
            <person name="Sun T."/>
            <person name="Guo L."/>
            <person name="Liang H."/>
            <person name="Lu P."/>
            <person name="Wu Y."/>
            <person name="Zhang Z."/>
            <person name="Ro D.K."/>
            <person name="Shang Y."/>
            <person name="Huang S."/>
            <person name="Yan J."/>
        </authorList>
    </citation>
    <scope>NUCLEOTIDE SEQUENCE [LARGE SCALE GENOMIC DNA]</scope>
    <source>
        <strain evidence="4">Ta-2019</strain>
    </source>
</reference>
<dbReference type="EMBL" id="JAHRHJ020000008">
    <property type="protein sequence ID" value="KAH9304407.1"/>
    <property type="molecule type" value="Genomic_DNA"/>
</dbReference>
<evidence type="ECO:0000313" key="4">
    <source>
        <dbReference type="EMBL" id="KAH9304407.1"/>
    </source>
</evidence>
<evidence type="ECO:0000313" key="5">
    <source>
        <dbReference type="Proteomes" id="UP000824469"/>
    </source>
</evidence>
<dbReference type="InterPro" id="IPR057780">
    <property type="entry name" value="Beta-prop_Vps41"/>
</dbReference>
<dbReference type="Gene3D" id="2.60.34.10">
    <property type="entry name" value="Substrate Binding Domain Of DNAk, Chain A, domain 1"/>
    <property type="match status" value="1"/>
</dbReference>
<evidence type="ECO:0000256" key="2">
    <source>
        <dbReference type="ARBA" id="ARBA00022840"/>
    </source>
</evidence>
<dbReference type="InterPro" id="IPR029047">
    <property type="entry name" value="HSP70_peptide-bd_sf"/>
</dbReference>
<keyword evidence="5" id="KW-1185">Reference proteome</keyword>
<keyword evidence="1" id="KW-0547">Nucleotide-binding</keyword>
<dbReference type="GO" id="GO:0005524">
    <property type="term" value="F:ATP binding"/>
    <property type="evidence" value="ECO:0007669"/>
    <property type="project" value="UniProtKB-KW"/>
</dbReference>